<dbReference type="PIRSF" id="PIRSF006787">
    <property type="entry name" value="Hydrgn_mat_HoxX"/>
    <property type="match status" value="1"/>
</dbReference>
<accession>A0A3S0KRJ1</accession>
<dbReference type="CDD" id="cd06558">
    <property type="entry name" value="crotonase-like"/>
    <property type="match status" value="1"/>
</dbReference>
<dbReference type="RefSeq" id="WP_126505725.1">
    <property type="nucleotide sequence ID" value="NZ_RXNV01000003.1"/>
</dbReference>
<dbReference type="InterPro" id="IPR005793">
    <property type="entry name" value="Formyl_trans_C"/>
</dbReference>
<dbReference type="EMBL" id="RXNV01000003">
    <property type="protein sequence ID" value="RTR32821.1"/>
    <property type="molecule type" value="Genomic_DNA"/>
</dbReference>
<name>A0A3S0KRJ1_9GAMM</name>
<sequence length="588" mass="65786">MRVLLLVTAFNGLTQRVFEQLRLQSHDVRVIFAGCDDEVRDTVSEFCPDIILCPFLKQRIADDIWNKHLCIIIHPGITGDRGPSSLDWAILNRESEWGVTALQADSEMDAGDIWSTGNFPMRAASKASLYRQEVTKMAAHLVDEIIDLFKLRTDALQVNPLSMRFKPQALDYSRADVKGKLRPLLKQSGRAVDWAEDCTQTVLDKIRAADSFPGVLDEFCGLPVYLYGAHSEGVLKGDKPKQILARRDGAICVATIDGAVWISHLKRQKSEAQSFIKLPATWVLGKAIEATPELSLKVLPVHKTDTFSEITYSESESVGYLYFNFHNGAMGTEQCYRLLKAYKAALARDTQVLVLMGGDDFFSNGIHLNHIEASEDQAESSWLNINAIDDLIKAILETRNKITVAAVRNNAGAGGAMMALACDYIYARDGVVLNPHYKGMGLYGSEYWTYTLPSRVGVEKAAELTESCLPLGAQAAANIGFIDAIFPEDLTAYQFELNKHVTDIAADYQFEQLLTNKCQRRDRDEAEKSLASYRQEELQQMELCFWGEGSQYHTKRYNFVYKISCGRTPAHLKYDCGKREIKASLVSV</sequence>
<proteinExistence type="predicted"/>
<evidence type="ECO:0000313" key="3">
    <source>
        <dbReference type="Proteomes" id="UP000282060"/>
    </source>
</evidence>
<dbReference type="InterPro" id="IPR001753">
    <property type="entry name" value="Enoyl-CoA_hydra/iso"/>
</dbReference>
<evidence type="ECO:0000313" key="2">
    <source>
        <dbReference type="EMBL" id="RTR32821.1"/>
    </source>
</evidence>
<dbReference type="InterPro" id="IPR011034">
    <property type="entry name" value="Formyl_transferase-like_C_sf"/>
</dbReference>
<dbReference type="PANTHER" id="PTHR43388:SF1">
    <property type="entry name" value="HYDROGENASE MATURATION FACTOR HOXX"/>
    <property type="match status" value="1"/>
</dbReference>
<dbReference type="CDD" id="cd08701">
    <property type="entry name" value="FMT_C_HypX"/>
    <property type="match status" value="1"/>
</dbReference>
<feature type="domain" description="Formyl transferase C-terminal" evidence="1">
    <location>
        <begin position="186"/>
        <end position="274"/>
    </location>
</feature>
<keyword evidence="3" id="KW-1185">Reference proteome</keyword>
<comment type="caution">
    <text evidence="2">The sequence shown here is derived from an EMBL/GenBank/DDBJ whole genome shotgun (WGS) entry which is preliminary data.</text>
</comment>
<dbReference type="Pfam" id="PF02911">
    <property type="entry name" value="Formyl_trans_C"/>
    <property type="match status" value="1"/>
</dbReference>
<dbReference type="InterPro" id="IPR029045">
    <property type="entry name" value="ClpP/crotonase-like_dom_sf"/>
</dbReference>
<dbReference type="SUPFAM" id="SSF53328">
    <property type="entry name" value="Formyltransferase"/>
    <property type="match status" value="1"/>
</dbReference>
<dbReference type="SUPFAM" id="SSF52096">
    <property type="entry name" value="ClpP/crotonase"/>
    <property type="match status" value="1"/>
</dbReference>
<dbReference type="Pfam" id="PF00378">
    <property type="entry name" value="ECH_1"/>
    <property type="match status" value="1"/>
</dbReference>
<organism evidence="2 3">
    <name type="scientific">Shewanella atlantica</name>
    <dbReference type="NCBI Taxonomy" id="271099"/>
    <lineage>
        <taxon>Bacteria</taxon>
        <taxon>Pseudomonadati</taxon>
        <taxon>Pseudomonadota</taxon>
        <taxon>Gammaproteobacteria</taxon>
        <taxon>Alteromonadales</taxon>
        <taxon>Shewanellaceae</taxon>
        <taxon>Shewanella</taxon>
    </lineage>
</organism>
<dbReference type="InterPro" id="IPR036477">
    <property type="entry name" value="Formyl_transf_N_sf"/>
</dbReference>
<protein>
    <submittedName>
        <fullName evidence="2">Hydrogenase maturation protein</fullName>
    </submittedName>
</protein>
<gene>
    <name evidence="2" type="ORF">EKG39_10670</name>
</gene>
<evidence type="ECO:0000259" key="1">
    <source>
        <dbReference type="Pfam" id="PF02911"/>
    </source>
</evidence>
<dbReference type="GO" id="GO:0003824">
    <property type="term" value="F:catalytic activity"/>
    <property type="evidence" value="ECO:0007669"/>
    <property type="project" value="InterPro"/>
</dbReference>
<reference evidence="2 3" key="1">
    <citation type="submission" date="2018-12" db="EMBL/GenBank/DDBJ databases">
        <authorList>
            <person name="Yu L."/>
        </authorList>
    </citation>
    <scope>NUCLEOTIDE SEQUENCE [LARGE SCALE GENOMIC DNA]</scope>
    <source>
        <strain evidence="2 3">HAW-EB5</strain>
    </source>
</reference>
<dbReference type="Gene3D" id="3.90.226.10">
    <property type="entry name" value="2-enoyl-CoA Hydratase, Chain A, domain 1"/>
    <property type="match status" value="1"/>
</dbReference>
<dbReference type="SUPFAM" id="SSF50486">
    <property type="entry name" value="FMT C-terminal domain-like"/>
    <property type="match status" value="1"/>
</dbReference>
<dbReference type="AlphaFoldDB" id="A0A3S0KRJ1"/>
<dbReference type="PANTHER" id="PTHR43388">
    <property type="entry name" value="HYDROGENASE MATURATION FACTOR HOXX"/>
    <property type="match status" value="1"/>
</dbReference>
<dbReference type="InterPro" id="IPR009188">
    <property type="entry name" value="NiFe-hyd_mat_HypX/HoxX"/>
</dbReference>
<dbReference type="Gene3D" id="3.40.50.12230">
    <property type="match status" value="1"/>
</dbReference>
<dbReference type="OrthoDB" id="580992at2"/>
<dbReference type="Proteomes" id="UP000282060">
    <property type="component" value="Unassembled WGS sequence"/>
</dbReference>
<dbReference type="CDD" id="cd08650">
    <property type="entry name" value="FMT_core_HypX_N"/>
    <property type="match status" value="1"/>
</dbReference>
<dbReference type="InterPro" id="IPR047180">
    <property type="entry name" value="HoxX-like"/>
</dbReference>